<dbReference type="OrthoDB" id="5977668at2759"/>
<protein>
    <submittedName>
        <fullName evidence="2">FAD/NAD(P)-binding domain-containing protein</fullName>
    </submittedName>
</protein>
<dbReference type="InterPro" id="IPR050464">
    <property type="entry name" value="Zeta_carotene_desat/Oxidored"/>
</dbReference>
<organism evidence="2 3">
    <name type="scientific">Westerdykella ornata</name>
    <dbReference type="NCBI Taxonomy" id="318751"/>
    <lineage>
        <taxon>Eukaryota</taxon>
        <taxon>Fungi</taxon>
        <taxon>Dikarya</taxon>
        <taxon>Ascomycota</taxon>
        <taxon>Pezizomycotina</taxon>
        <taxon>Dothideomycetes</taxon>
        <taxon>Pleosporomycetidae</taxon>
        <taxon>Pleosporales</taxon>
        <taxon>Sporormiaceae</taxon>
        <taxon>Westerdykella</taxon>
    </lineage>
</organism>
<dbReference type="GO" id="GO:0016491">
    <property type="term" value="F:oxidoreductase activity"/>
    <property type="evidence" value="ECO:0007669"/>
    <property type="project" value="TreeGrafter"/>
</dbReference>
<dbReference type="Proteomes" id="UP000800097">
    <property type="component" value="Unassembled WGS sequence"/>
</dbReference>
<dbReference type="SUPFAM" id="SSF51905">
    <property type="entry name" value="FAD/NAD(P)-binding domain"/>
    <property type="match status" value="1"/>
</dbReference>
<dbReference type="RefSeq" id="XP_033654641.1">
    <property type="nucleotide sequence ID" value="XM_033798225.1"/>
</dbReference>
<evidence type="ECO:0000256" key="1">
    <source>
        <dbReference type="SAM" id="Phobius"/>
    </source>
</evidence>
<dbReference type="PANTHER" id="PTHR42923:SF42">
    <property type="entry name" value="AMINE OXIDASE DOMAIN-CONTAINING PROTEIN"/>
    <property type="match status" value="1"/>
</dbReference>
<keyword evidence="3" id="KW-1185">Reference proteome</keyword>
<dbReference type="Pfam" id="PF13450">
    <property type="entry name" value="NAD_binding_8"/>
    <property type="match status" value="1"/>
</dbReference>
<sequence length="469" mass="52860">METQKPVRVAIVGSGMAGLVTAYLLRHDARQRYDVKLFESGKSLSLDSASVSLPHGSGATGSTDRVDLPMRAFAGGFYNNLKSMYDHLGIIYHSQPFLFEFAKVQASMGEGTDQSYFTFGSNLHKIPVPRLNAFATTSYILEAFYLLACYTWFSVCCFFVAPKTFANGRKDPVSETVEHYLRRIRLPHYFTTHYLLPLMSSVSTCPHQALLRFPASDLVEYKRRTHRAPHYTVSNGVKTVQERLVEGVDYQLSTIVTSVEPKGNQVEISWKHATDSDGAQTQEIFDRVVLAVTPDVVGNIFAPLRYHMARIPTMQVESVVHTDRRILSPGTNHNRTNAQLIYLRTSTDGTHRTESLHVQPCGAIVTTCPFSDIDSAQTIHRAKFTRVLRSPESRRIVNNIFEETYIPSHEEKALPTWRNGDNNVWLVGGWCWDGMVLLEGCVVSAMRVARAFDVEVPWLREDKFAETNV</sequence>
<dbReference type="PANTHER" id="PTHR42923">
    <property type="entry name" value="PROTOPORPHYRINOGEN OXIDASE"/>
    <property type="match status" value="1"/>
</dbReference>
<feature type="transmembrane region" description="Helical" evidence="1">
    <location>
        <begin position="6"/>
        <end position="25"/>
    </location>
</feature>
<keyword evidence="1" id="KW-0812">Transmembrane</keyword>
<keyword evidence="1" id="KW-0472">Membrane</keyword>
<proteinExistence type="predicted"/>
<dbReference type="InterPro" id="IPR036188">
    <property type="entry name" value="FAD/NAD-bd_sf"/>
</dbReference>
<dbReference type="AlphaFoldDB" id="A0A6A6JKU7"/>
<accession>A0A6A6JKU7</accession>
<evidence type="ECO:0000313" key="2">
    <source>
        <dbReference type="EMBL" id="KAF2277102.1"/>
    </source>
</evidence>
<feature type="transmembrane region" description="Helical" evidence="1">
    <location>
        <begin position="139"/>
        <end position="161"/>
    </location>
</feature>
<keyword evidence="1" id="KW-1133">Transmembrane helix</keyword>
<name>A0A6A6JKU7_WESOR</name>
<dbReference type="GeneID" id="54551400"/>
<evidence type="ECO:0000313" key="3">
    <source>
        <dbReference type="Proteomes" id="UP000800097"/>
    </source>
</evidence>
<gene>
    <name evidence="2" type="ORF">EI97DRAFT_432717</name>
</gene>
<dbReference type="EMBL" id="ML986491">
    <property type="protein sequence ID" value="KAF2277102.1"/>
    <property type="molecule type" value="Genomic_DNA"/>
</dbReference>
<reference evidence="2" key="1">
    <citation type="journal article" date="2020" name="Stud. Mycol.">
        <title>101 Dothideomycetes genomes: a test case for predicting lifestyles and emergence of pathogens.</title>
        <authorList>
            <person name="Haridas S."/>
            <person name="Albert R."/>
            <person name="Binder M."/>
            <person name="Bloem J."/>
            <person name="Labutti K."/>
            <person name="Salamov A."/>
            <person name="Andreopoulos B."/>
            <person name="Baker S."/>
            <person name="Barry K."/>
            <person name="Bills G."/>
            <person name="Bluhm B."/>
            <person name="Cannon C."/>
            <person name="Castanera R."/>
            <person name="Culley D."/>
            <person name="Daum C."/>
            <person name="Ezra D."/>
            <person name="Gonzalez J."/>
            <person name="Henrissat B."/>
            <person name="Kuo A."/>
            <person name="Liang C."/>
            <person name="Lipzen A."/>
            <person name="Lutzoni F."/>
            <person name="Magnuson J."/>
            <person name="Mondo S."/>
            <person name="Nolan M."/>
            <person name="Ohm R."/>
            <person name="Pangilinan J."/>
            <person name="Park H.-J."/>
            <person name="Ramirez L."/>
            <person name="Alfaro M."/>
            <person name="Sun H."/>
            <person name="Tritt A."/>
            <person name="Yoshinaga Y."/>
            <person name="Zwiers L.-H."/>
            <person name="Turgeon B."/>
            <person name="Goodwin S."/>
            <person name="Spatafora J."/>
            <person name="Crous P."/>
            <person name="Grigoriev I."/>
        </authorList>
    </citation>
    <scope>NUCLEOTIDE SEQUENCE</scope>
    <source>
        <strain evidence="2">CBS 379.55</strain>
    </source>
</reference>
<dbReference type="Gene3D" id="3.50.50.60">
    <property type="entry name" value="FAD/NAD(P)-binding domain"/>
    <property type="match status" value="1"/>
</dbReference>